<dbReference type="SUPFAM" id="SSF51971">
    <property type="entry name" value="Nucleotide-binding domain"/>
    <property type="match status" value="1"/>
</dbReference>
<feature type="binding site" evidence="6">
    <location>
        <position position="304"/>
    </location>
    <ligand>
        <name>D-dopa</name>
        <dbReference type="ChEBI" id="CHEBI:149689"/>
    </ligand>
</feature>
<dbReference type="PANTHER" id="PTHR11530">
    <property type="entry name" value="D-AMINO ACID OXIDASE"/>
    <property type="match status" value="1"/>
</dbReference>
<evidence type="ECO:0000256" key="1">
    <source>
        <dbReference type="ARBA" id="ARBA00001974"/>
    </source>
</evidence>
<reference evidence="9" key="1">
    <citation type="submission" date="2011-02" db="EMBL/GenBank/DDBJ databases">
        <title>The Genome Sequence of Capsaspora owczarzaki ATCC 30864.</title>
        <authorList>
            <person name="Russ C."/>
            <person name="Cuomo C."/>
            <person name="Burger G."/>
            <person name="Gray M.W."/>
            <person name="Holland P.W.H."/>
            <person name="King N."/>
            <person name="Lang F.B.F."/>
            <person name="Roger A.J."/>
            <person name="Ruiz-Trillo I."/>
            <person name="Young S.K."/>
            <person name="Zeng Q."/>
            <person name="Gargeya S."/>
            <person name="Alvarado L."/>
            <person name="Berlin A."/>
            <person name="Chapman S.B."/>
            <person name="Chen Z."/>
            <person name="Freedman E."/>
            <person name="Gellesch M."/>
            <person name="Goldberg J."/>
            <person name="Griggs A."/>
            <person name="Gujja S."/>
            <person name="Heilman E."/>
            <person name="Heiman D."/>
            <person name="Howarth C."/>
            <person name="Mehta T."/>
            <person name="Neiman D."/>
            <person name="Pearson M."/>
            <person name="Roberts A."/>
            <person name="Saif S."/>
            <person name="Shea T."/>
            <person name="Shenoy N."/>
            <person name="Sisk P."/>
            <person name="Stolte C."/>
            <person name="Sykes S."/>
            <person name="White J."/>
            <person name="Yandava C."/>
            <person name="Haas B."/>
            <person name="Nusbaum C."/>
            <person name="Birren B."/>
        </authorList>
    </citation>
    <scope>NUCLEOTIDE SEQUENCE</scope>
    <source>
        <strain evidence="9">ATCC 30864</strain>
    </source>
</reference>
<keyword evidence="9" id="KW-1185">Reference proteome</keyword>
<dbReference type="RefSeq" id="XP_004347965.1">
    <property type="nucleotide sequence ID" value="XM_004347915.2"/>
</dbReference>
<dbReference type="OrthoDB" id="2015447at2759"/>
<keyword evidence="5" id="KW-0560">Oxidoreductase</keyword>
<dbReference type="GO" id="GO:0019478">
    <property type="term" value="P:D-amino acid catabolic process"/>
    <property type="evidence" value="ECO:0007669"/>
    <property type="project" value="TreeGrafter"/>
</dbReference>
<dbReference type="PIRSF" id="PIRSF000189">
    <property type="entry name" value="D-aa_oxidase"/>
    <property type="match status" value="1"/>
</dbReference>
<dbReference type="InterPro" id="IPR006181">
    <property type="entry name" value="D-amino_acid_oxidase_CS"/>
</dbReference>
<gene>
    <name evidence="8" type="ORF">CAOG_004140</name>
</gene>
<dbReference type="eggNOG" id="KOG3923">
    <property type="taxonomic scope" value="Eukaryota"/>
</dbReference>
<feature type="binding site" evidence="6">
    <location>
        <position position="278"/>
    </location>
    <ligand>
        <name>D-dopa</name>
        <dbReference type="ChEBI" id="CHEBI:149689"/>
    </ligand>
</feature>
<dbReference type="GO" id="GO:0003884">
    <property type="term" value="F:D-amino-acid oxidase activity"/>
    <property type="evidence" value="ECO:0007669"/>
    <property type="project" value="InterPro"/>
</dbReference>
<evidence type="ECO:0000313" key="8">
    <source>
        <dbReference type="EMBL" id="KJE93334.1"/>
    </source>
</evidence>
<dbReference type="FunCoup" id="A0A0D2X2X8">
    <property type="interactions" value="47"/>
</dbReference>
<keyword evidence="4 6" id="KW-0274">FAD</keyword>
<sequence>MSAIVIGAGVNGLTCAVRLLEDGWKVTVVAKNFSPSTTSDGAAGFWFPYFAQPLDKIVRWSSETLSRWQYLATHDSAATGCEFSEGYILYEKETHGPEGPYWTVFNIPQRKLTSAELPAGMSEGWLITAVVTQTHKHLLYLQERIKALGGTFECKTLSSVYDVVGRGDVVINCAGLEAYSLVPDPNVYPIRGQVTYLTTTPESPVNKFYIVEDQVDNVTYIFPRQDRIVIGGTTHKGQWDTHVDMKVAADIRHRCAQLAPGINDTSMHKVMGHFVGLRPGRTEVRLEKELKNGFPLIHNYGHGGCGWTVSYGCAADVVELARPHKPGRALSKL</sequence>
<dbReference type="GO" id="GO:0071949">
    <property type="term" value="F:FAD binding"/>
    <property type="evidence" value="ECO:0007669"/>
    <property type="project" value="InterPro"/>
</dbReference>
<keyword evidence="3" id="KW-0285">Flavoprotein</keyword>
<accession>A0A0D2X2X8</accession>
<proteinExistence type="inferred from homology"/>
<dbReference type="PhylomeDB" id="A0A0D2X2X8"/>
<dbReference type="Gene3D" id="3.40.50.720">
    <property type="entry name" value="NAD(P)-binding Rossmann-like Domain"/>
    <property type="match status" value="1"/>
</dbReference>
<dbReference type="AlphaFoldDB" id="A0A0D2X2X8"/>
<dbReference type="Pfam" id="PF01266">
    <property type="entry name" value="DAO"/>
    <property type="match status" value="1"/>
</dbReference>
<organism evidence="8 9">
    <name type="scientific">Capsaspora owczarzaki (strain ATCC 30864)</name>
    <dbReference type="NCBI Taxonomy" id="595528"/>
    <lineage>
        <taxon>Eukaryota</taxon>
        <taxon>Filasterea</taxon>
        <taxon>Capsaspora</taxon>
    </lineage>
</organism>
<dbReference type="Gene3D" id="3.30.9.10">
    <property type="entry name" value="D-Amino Acid Oxidase, subunit A, domain 2"/>
    <property type="match status" value="1"/>
</dbReference>
<evidence type="ECO:0000256" key="4">
    <source>
        <dbReference type="ARBA" id="ARBA00022827"/>
    </source>
</evidence>
<name>A0A0D2X2X8_CAPO3</name>
<comment type="similarity">
    <text evidence="2">Belongs to the DAMOX/DASOX family.</text>
</comment>
<dbReference type="InterPro" id="IPR023209">
    <property type="entry name" value="DAO"/>
</dbReference>
<evidence type="ECO:0000313" key="9">
    <source>
        <dbReference type="Proteomes" id="UP000008743"/>
    </source>
</evidence>
<dbReference type="InterPro" id="IPR006076">
    <property type="entry name" value="FAD-dep_OxRdtase"/>
</dbReference>
<evidence type="ECO:0000256" key="6">
    <source>
        <dbReference type="PIRSR" id="PIRSR000189-1"/>
    </source>
</evidence>
<feature type="domain" description="FAD dependent oxidoreductase" evidence="7">
    <location>
        <begin position="3"/>
        <end position="320"/>
    </location>
</feature>
<dbReference type="OMA" id="DLWELQP"/>
<comment type="cofactor">
    <cofactor evidence="1 6">
        <name>FAD</name>
        <dbReference type="ChEBI" id="CHEBI:57692"/>
    </cofactor>
</comment>
<feature type="binding site" evidence="6">
    <location>
        <begin position="38"/>
        <end position="39"/>
    </location>
    <ligand>
        <name>FAD</name>
        <dbReference type="ChEBI" id="CHEBI:57692"/>
    </ligand>
</feature>
<dbReference type="Proteomes" id="UP000008743">
    <property type="component" value="Unassembled WGS sequence"/>
</dbReference>
<evidence type="ECO:0000256" key="2">
    <source>
        <dbReference type="ARBA" id="ARBA00006730"/>
    </source>
</evidence>
<protein>
    <recommendedName>
        <fullName evidence="7">FAD dependent oxidoreductase domain-containing protein</fullName>
    </recommendedName>
</protein>
<feature type="binding site" evidence="6">
    <location>
        <position position="220"/>
    </location>
    <ligand>
        <name>D-dopa</name>
        <dbReference type="ChEBI" id="CHEBI:149689"/>
    </ligand>
</feature>
<evidence type="ECO:0000256" key="3">
    <source>
        <dbReference type="ARBA" id="ARBA00022630"/>
    </source>
</evidence>
<dbReference type="EMBL" id="KE346365">
    <property type="protein sequence ID" value="KJE93334.1"/>
    <property type="molecule type" value="Genomic_DNA"/>
</dbReference>
<dbReference type="SUPFAM" id="SSF54373">
    <property type="entry name" value="FAD-linked reductases, C-terminal domain"/>
    <property type="match status" value="1"/>
</dbReference>
<evidence type="ECO:0000259" key="7">
    <source>
        <dbReference type="Pfam" id="PF01266"/>
    </source>
</evidence>
<dbReference type="GO" id="GO:0005737">
    <property type="term" value="C:cytoplasm"/>
    <property type="evidence" value="ECO:0007669"/>
    <property type="project" value="TreeGrafter"/>
</dbReference>
<feature type="binding site" evidence="6">
    <location>
        <begin position="303"/>
        <end position="308"/>
    </location>
    <ligand>
        <name>FAD</name>
        <dbReference type="ChEBI" id="CHEBI:57692"/>
    </ligand>
</feature>
<dbReference type="InParanoid" id="A0A0D2X2X8"/>
<dbReference type="STRING" id="595528.A0A0D2X2X8"/>
<dbReference type="PROSITE" id="PS00677">
    <property type="entry name" value="DAO"/>
    <property type="match status" value="1"/>
</dbReference>
<dbReference type="PANTHER" id="PTHR11530:SF11">
    <property type="entry name" value="D-ASPARTATE OXIDASE"/>
    <property type="match status" value="1"/>
</dbReference>
<evidence type="ECO:0000256" key="5">
    <source>
        <dbReference type="ARBA" id="ARBA00023002"/>
    </source>
</evidence>